<name>A0A179F6Z8_METCM</name>
<feature type="repeat" description="WD" evidence="4">
    <location>
        <begin position="405"/>
        <end position="444"/>
    </location>
</feature>
<feature type="repeat" description="WD" evidence="4">
    <location>
        <begin position="650"/>
        <end position="691"/>
    </location>
</feature>
<evidence type="ECO:0000256" key="4">
    <source>
        <dbReference type="PROSITE-ProRule" id="PRU00221"/>
    </source>
</evidence>
<evidence type="ECO:0000313" key="8">
    <source>
        <dbReference type="Proteomes" id="UP000078397"/>
    </source>
</evidence>
<dbReference type="Pfam" id="PF00400">
    <property type="entry name" value="WD40"/>
    <property type="match status" value="6"/>
</dbReference>
<feature type="repeat" description="WD" evidence="4">
    <location>
        <begin position="608"/>
        <end position="649"/>
    </location>
</feature>
<sequence length="743" mass="83176">MASTSHSIEMEANPAVIRSLCDIVVNPSLRPVAALSFGNDTKTSFSFTDDMARKSIPVMEWAQTHHSVVFDDDYEPRHTTPPRRGPSDQRFRSLSMSLPWKRPKHSLFSHDEMRDLTHQMNDAAIDDSHDGPEHLYGSTHVKHRRASGSIKGIIRRASMSLKGIVHRRPSVAAADTIYEQGTTEERPITSNGPWNRLRQAASFRHSRSFHDWDMYHDPNQNIPIPGQGDEPPVIPHHSGAAAKASAAMQNEYFARQRWLNAPGSDDGNDRESGIGINVTRPSLDLDTDDEETVLEQDANISRIDFVSELPPELAIHILACLDASALAKASAVSRQWYRTIANQHIWRESCLRETTGTYATSRPVQPGTGMGVPKVHPSNDWKKIYQAKLELSQRWKEGKARPVYLNGHTDSIYCLQFDEFKIVSGSRDKTIRVWDMHTMECKLIIGPPEVVNGANVLVDEEGNPTHYAAGSDNEQTALSVPMTASFPEHHKASILCLQYDDEILVTGSSDSTCIVYDVKAGYKPIRRLRHHTAAVLDLAFDKKHIVTCSKDISICVWDRETGALLRQLRGHTGPVNAVQMRGNTIVSCSGDFRVKLWNIDTGKNIREFVGHTKGLACSQFSEDGRFVASAGNDKIIRIWDANTGECVREMKAHENLVRSLHIDSVSGRLVSGSYDTDIKVWDMETGHQLLDFPRWHSSWVLSAKSDYRRIVSTGQDPKILIMDFGADVDGIEQLETGIVRRTQ</sequence>
<keyword evidence="2 4" id="KW-0853">WD repeat</keyword>
<feature type="repeat" description="WD" evidence="4">
    <location>
        <begin position="528"/>
        <end position="567"/>
    </location>
</feature>
<accession>A0A179F6Z8</accession>
<dbReference type="Proteomes" id="UP000078397">
    <property type="component" value="Unassembled WGS sequence"/>
</dbReference>
<dbReference type="GeneID" id="28845875"/>
<dbReference type="PANTHER" id="PTHR14604:SF4">
    <property type="entry name" value="F-BOX DOMAIN-CONTAINING PROTEIN"/>
    <property type="match status" value="1"/>
</dbReference>
<dbReference type="PROSITE" id="PS50082">
    <property type="entry name" value="WD_REPEATS_2"/>
    <property type="match status" value="5"/>
</dbReference>
<keyword evidence="8" id="KW-1185">Reference proteome</keyword>
<dbReference type="KEGG" id="pchm:VFPPC_02187"/>
<dbReference type="RefSeq" id="XP_018138991.1">
    <property type="nucleotide sequence ID" value="XM_018281881.1"/>
</dbReference>
<gene>
    <name evidence="7" type="ORF">VFPPC_02187</name>
</gene>
<dbReference type="Gene3D" id="2.130.10.10">
    <property type="entry name" value="YVTN repeat-like/Quinoprotein amine dehydrogenase"/>
    <property type="match status" value="2"/>
</dbReference>
<feature type="repeat" description="WD" evidence="4">
    <location>
        <begin position="568"/>
        <end position="607"/>
    </location>
</feature>
<feature type="region of interest" description="Disordered" evidence="5">
    <location>
        <begin position="72"/>
        <end position="92"/>
    </location>
</feature>
<dbReference type="Pfam" id="PF12937">
    <property type="entry name" value="F-box-like"/>
    <property type="match status" value="1"/>
</dbReference>
<dbReference type="PROSITE" id="PS00678">
    <property type="entry name" value="WD_REPEATS_1"/>
    <property type="match status" value="4"/>
</dbReference>
<dbReference type="PROSITE" id="PS50294">
    <property type="entry name" value="WD_REPEATS_REGION"/>
    <property type="match status" value="4"/>
</dbReference>
<dbReference type="EMBL" id="LSBJ02000001">
    <property type="protein sequence ID" value="OAQ61182.1"/>
    <property type="molecule type" value="Genomic_DNA"/>
</dbReference>
<dbReference type="STRING" id="1380566.A0A179F6Z8"/>
<dbReference type="OrthoDB" id="19711at2759"/>
<dbReference type="InterPro" id="IPR050995">
    <property type="entry name" value="WD-F-box_domain-protein"/>
</dbReference>
<evidence type="ECO:0000256" key="5">
    <source>
        <dbReference type="SAM" id="MobiDB-lite"/>
    </source>
</evidence>
<dbReference type="InterPro" id="IPR001680">
    <property type="entry name" value="WD40_rpt"/>
</dbReference>
<feature type="domain" description="F-box" evidence="6">
    <location>
        <begin position="303"/>
        <end position="349"/>
    </location>
</feature>
<reference evidence="7 8" key="1">
    <citation type="journal article" date="2016" name="PLoS Pathog.">
        <title>Biosynthesis of antibiotic leucinostatins in bio-control fungus Purpureocillium lilacinum and their inhibition on phytophthora revealed by genome mining.</title>
        <authorList>
            <person name="Wang G."/>
            <person name="Liu Z."/>
            <person name="Lin R."/>
            <person name="Li E."/>
            <person name="Mao Z."/>
            <person name="Ling J."/>
            <person name="Yang Y."/>
            <person name="Yin W.B."/>
            <person name="Xie B."/>
        </authorList>
    </citation>
    <scope>NUCLEOTIDE SEQUENCE [LARGE SCALE GENOMIC DNA]</scope>
    <source>
        <strain evidence="7">170</strain>
    </source>
</reference>
<proteinExistence type="inferred from homology"/>
<evidence type="ECO:0000256" key="2">
    <source>
        <dbReference type="ARBA" id="ARBA00022574"/>
    </source>
</evidence>
<evidence type="ECO:0000259" key="6">
    <source>
        <dbReference type="PROSITE" id="PS50181"/>
    </source>
</evidence>
<organism evidence="7 8">
    <name type="scientific">Pochonia chlamydosporia 170</name>
    <dbReference type="NCBI Taxonomy" id="1380566"/>
    <lineage>
        <taxon>Eukaryota</taxon>
        <taxon>Fungi</taxon>
        <taxon>Dikarya</taxon>
        <taxon>Ascomycota</taxon>
        <taxon>Pezizomycotina</taxon>
        <taxon>Sordariomycetes</taxon>
        <taxon>Hypocreomycetidae</taxon>
        <taxon>Hypocreales</taxon>
        <taxon>Clavicipitaceae</taxon>
        <taxon>Pochonia</taxon>
    </lineage>
</organism>
<evidence type="ECO:0000313" key="7">
    <source>
        <dbReference type="EMBL" id="OAQ61182.1"/>
    </source>
</evidence>
<keyword evidence="3" id="KW-0677">Repeat</keyword>
<dbReference type="InterPro" id="IPR036047">
    <property type="entry name" value="F-box-like_dom_sf"/>
</dbReference>
<dbReference type="Gene3D" id="1.20.1280.50">
    <property type="match status" value="1"/>
</dbReference>
<evidence type="ECO:0000256" key="3">
    <source>
        <dbReference type="ARBA" id="ARBA00022737"/>
    </source>
</evidence>
<dbReference type="SUPFAM" id="SSF81383">
    <property type="entry name" value="F-box domain"/>
    <property type="match status" value="1"/>
</dbReference>
<dbReference type="InterPro" id="IPR019775">
    <property type="entry name" value="WD40_repeat_CS"/>
</dbReference>
<comment type="similarity">
    <text evidence="1">Belongs to the WD repeat MET30/SCONB/SCON-2 family.</text>
</comment>
<dbReference type="InterPro" id="IPR020472">
    <property type="entry name" value="WD40_PAC1"/>
</dbReference>
<dbReference type="InterPro" id="IPR015943">
    <property type="entry name" value="WD40/YVTN_repeat-like_dom_sf"/>
</dbReference>
<dbReference type="SMART" id="SM00320">
    <property type="entry name" value="WD40"/>
    <property type="match status" value="7"/>
</dbReference>
<dbReference type="PANTHER" id="PTHR14604">
    <property type="entry name" value="WD40 REPEAT PF20"/>
    <property type="match status" value="1"/>
</dbReference>
<feature type="region of interest" description="Disordered" evidence="5">
    <location>
        <begin position="261"/>
        <end position="284"/>
    </location>
</feature>
<protein>
    <submittedName>
        <fullName evidence="7">F-box and WD40 domain-containing protein</fullName>
    </submittedName>
</protein>
<comment type="caution">
    <text evidence="7">The sequence shown here is derived from an EMBL/GenBank/DDBJ whole genome shotgun (WGS) entry which is preliminary data.</text>
</comment>
<dbReference type="SUPFAM" id="SSF50978">
    <property type="entry name" value="WD40 repeat-like"/>
    <property type="match status" value="1"/>
</dbReference>
<dbReference type="CDD" id="cd00200">
    <property type="entry name" value="WD40"/>
    <property type="match status" value="1"/>
</dbReference>
<dbReference type="PROSITE" id="PS50181">
    <property type="entry name" value="FBOX"/>
    <property type="match status" value="1"/>
</dbReference>
<dbReference type="AlphaFoldDB" id="A0A179F6Z8"/>
<dbReference type="InterPro" id="IPR036322">
    <property type="entry name" value="WD40_repeat_dom_sf"/>
</dbReference>
<dbReference type="SMART" id="SM00256">
    <property type="entry name" value="FBOX"/>
    <property type="match status" value="1"/>
</dbReference>
<evidence type="ECO:0000256" key="1">
    <source>
        <dbReference type="ARBA" id="ARBA00007968"/>
    </source>
</evidence>
<dbReference type="InterPro" id="IPR001810">
    <property type="entry name" value="F-box_dom"/>
</dbReference>
<dbReference type="PRINTS" id="PR00320">
    <property type="entry name" value="GPROTEINBRPT"/>
</dbReference>